<proteinExistence type="predicted"/>
<gene>
    <name evidence="1" type="ORF">UREG_05384</name>
</gene>
<dbReference type="PANTHER" id="PTHR37981:SF1">
    <property type="entry name" value="SGNH HYDROLASE-TYPE ESTERASE DOMAIN-CONTAINING PROTEIN"/>
    <property type="match status" value="1"/>
</dbReference>
<dbReference type="GO" id="GO:0016788">
    <property type="term" value="F:hydrolase activity, acting on ester bonds"/>
    <property type="evidence" value="ECO:0007669"/>
    <property type="project" value="InterPro"/>
</dbReference>
<accession>C4JSE5</accession>
<dbReference type="Proteomes" id="UP000002058">
    <property type="component" value="Unassembled WGS sequence"/>
</dbReference>
<dbReference type="KEGG" id="ure:UREG_05384"/>
<dbReference type="EMBL" id="CH476617">
    <property type="protein sequence ID" value="EEP80542.1"/>
    <property type="molecule type" value="Genomic_DNA"/>
</dbReference>
<dbReference type="HOGENOM" id="CLU_060769_0_0_1"/>
<dbReference type="OrthoDB" id="1896086at2759"/>
<dbReference type="InterPro" id="IPR037460">
    <property type="entry name" value="SEST-like"/>
</dbReference>
<dbReference type="PANTHER" id="PTHR37981">
    <property type="entry name" value="LIPASE 2"/>
    <property type="match status" value="1"/>
</dbReference>
<dbReference type="Gene3D" id="3.40.50.1110">
    <property type="entry name" value="SGNH hydrolase"/>
    <property type="match status" value="1"/>
</dbReference>
<protein>
    <recommendedName>
        <fullName evidence="3">SGNH hydrolase-type esterase domain-containing protein</fullName>
    </recommendedName>
</protein>
<dbReference type="GeneID" id="8440565"/>
<dbReference type="InParanoid" id="C4JSE5"/>
<dbReference type="VEuPathDB" id="FungiDB:UREG_05384"/>
<evidence type="ECO:0000313" key="2">
    <source>
        <dbReference type="Proteomes" id="UP000002058"/>
    </source>
</evidence>
<dbReference type="CDD" id="cd01823">
    <property type="entry name" value="SEST_like"/>
    <property type="match status" value="1"/>
</dbReference>
<dbReference type="SUPFAM" id="SSF52266">
    <property type="entry name" value="SGNH hydrolase"/>
    <property type="match status" value="1"/>
</dbReference>
<dbReference type="AlphaFoldDB" id="C4JSE5"/>
<sequence length="404" mass="45576">MGFPIETSLLSASLLQLDSRMFPLNAALDVDNRNHSTENHPQIAPKIPLVIKSFAALGDSYASGVGAGKQLDETCWRYSGSYPVQLNNSGIFGGHTLSMQFLACTGAVMKKDWGVTTFSGSSKTMHIWDQINALRDADFVTLSIGGNDIGFFDLLNACLFQFYGPASPNCETVKKVARARILSREFWQTYSLVLDAILRKNPARSFRIFANGYGKFFDTALTEECNTKSLGYWLGYQPKLTVKTRRELNEISTMLNDRIGQIISWKKNERVILVNWDPRFDSHRFCRPRKGLTDPDTWFFDSRFRLRGGDPIDPETCKEDSKVAVGDWDAQARCAIAITHANYPKLRPILRRPIGKIDPFGPENGRLFHPKPEGYKAMVDQILQVWPYTVAETKVEADNARLDK</sequence>
<evidence type="ECO:0000313" key="1">
    <source>
        <dbReference type="EMBL" id="EEP80542.1"/>
    </source>
</evidence>
<reference evidence="2" key="1">
    <citation type="journal article" date="2009" name="Genome Res.">
        <title>Comparative genomic analyses of the human fungal pathogens Coccidioides and their relatives.</title>
        <authorList>
            <person name="Sharpton T.J."/>
            <person name="Stajich J.E."/>
            <person name="Rounsley S.D."/>
            <person name="Gardner M.J."/>
            <person name="Wortman J.R."/>
            <person name="Jordar V.S."/>
            <person name="Maiti R."/>
            <person name="Kodira C.D."/>
            <person name="Neafsey D.E."/>
            <person name="Zeng Q."/>
            <person name="Hung C.-Y."/>
            <person name="McMahan C."/>
            <person name="Muszewska A."/>
            <person name="Grynberg M."/>
            <person name="Mandel M.A."/>
            <person name="Kellner E.M."/>
            <person name="Barker B.M."/>
            <person name="Galgiani J.N."/>
            <person name="Orbach M.J."/>
            <person name="Kirkland T.N."/>
            <person name="Cole G.T."/>
            <person name="Henn M.R."/>
            <person name="Birren B.W."/>
            <person name="Taylor J.W."/>
        </authorList>
    </citation>
    <scope>NUCLEOTIDE SEQUENCE [LARGE SCALE GENOMIC DNA]</scope>
    <source>
        <strain evidence="2">UAMH 1704</strain>
    </source>
</reference>
<dbReference type="InterPro" id="IPR036514">
    <property type="entry name" value="SGNH_hydro_sf"/>
</dbReference>
<dbReference type="GO" id="GO:0006629">
    <property type="term" value="P:lipid metabolic process"/>
    <property type="evidence" value="ECO:0007669"/>
    <property type="project" value="TreeGrafter"/>
</dbReference>
<keyword evidence="2" id="KW-1185">Reference proteome</keyword>
<dbReference type="OMA" id="IETCEHE"/>
<name>C4JSE5_UNCRE</name>
<dbReference type="RefSeq" id="XP_002584695.1">
    <property type="nucleotide sequence ID" value="XM_002584649.1"/>
</dbReference>
<evidence type="ECO:0008006" key="3">
    <source>
        <dbReference type="Google" id="ProtNLM"/>
    </source>
</evidence>
<organism evidence="1 2">
    <name type="scientific">Uncinocarpus reesii (strain UAMH 1704)</name>
    <dbReference type="NCBI Taxonomy" id="336963"/>
    <lineage>
        <taxon>Eukaryota</taxon>
        <taxon>Fungi</taxon>
        <taxon>Dikarya</taxon>
        <taxon>Ascomycota</taxon>
        <taxon>Pezizomycotina</taxon>
        <taxon>Eurotiomycetes</taxon>
        <taxon>Eurotiomycetidae</taxon>
        <taxon>Onygenales</taxon>
        <taxon>Onygenaceae</taxon>
        <taxon>Uncinocarpus</taxon>
    </lineage>
</organism>
<dbReference type="eggNOG" id="ENOG502SPMP">
    <property type="taxonomic scope" value="Eukaryota"/>
</dbReference>